<dbReference type="Proteomes" id="UP000191110">
    <property type="component" value="Unassembled WGS sequence"/>
</dbReference>
<evidence type="ECO:0000313" key="2">
    <source>
        <dbReference type="Proteomes" id="UP000191110"/>
    </source>
</evidence>
<dbReference type="EMBL" id="MPRL01000055">
    <property type="protein sequence ID" value="OOZ39292.1"/>
    <property type="molecule type" value="Genomic_DNA"/>
</dbReference>
<comment type="caution">
    <text evidence="1">The sequence shown here is derived from an EMBL/GenBank/DDBJ whole genome shotgun (WGS) entry which is preliminary data.</text>
</comment>
<sequence>MDSELAKQLIGMAEEDQRQLKRLFESGELPSEHYHPAMQSLHEKNVASLKSIIDKHGWPGISLVGPDAAKAAWLITQHSVSNTQFMSDAALLMSNAHANDDIEGWQLAFLEDRLQTLSGKDQIYGTQFDVDADGWPIPFPIADPEGVDKRRRALGLNTLEERLQEMVSAERRRREQESSS</sequence>
<reference evidence="1 2" key="1">
    <citation type="submission" date="2016-11" db="EMBL/GenBank/DDBJ databases">
        <title>Mixed transmission modes and dynamic genome evolution in an obligate animal-bacterial symbiosis.</title>
        <authorList>
            <person name="Russell S.L."/>
            <person name="Corbett-Detig R.B."/>
            <person name="Cavanaugh C.M."/>
        </authorList>
    </citation>
    <scope>NUCLEOTIDE SEQUENCE [LARGE SCALE GENOMIC DNA]</scope>
    <source>
        <strain evidence="1">Sveles-Q1</strain>
    </source>
</reference>
<proteinExistence type="predicted"/>
<dbReference type="Pfam" id="PF20329">
    <property type="entry name" value="DUF6624"/>
    <property type="match status" value="1"/>
</dbReference>
<accession>A0A1T2L2I7</accession>
<evidence type="ECO:0000313" key="1">
    <source>
        <dbReference type="EMBL" id="OOZ39292.1"/>
    </source>
</evidence>
<keyword evidence="2" id="KW-1185">Reference proteome</keyword>
<dbReference type="AlphaFoldDB" id="A0A1T2L2I7"/>
<dbReference type="InterPro" id="IPR046732">
    <property type="entry name" value="DUF6624"/>
</dbReference>
<name>A0A1T2L2I7_9GAMM</name>
<dbReference type="OrthoDB" id="2989458at2"/>
<gene>
    <name evidence="1" type="ORF">BOW53_12055</name>
</gene>
<organism evidence="1 2">
    <name type="scientific">Solemya pervernicosa gill symbiont</name>
    <dbReference type="NCBI Taxonomy" id="642797"/>
    <lineage>
        <taxon>Bacteria</taxon>
        <taxon>Pseudomonadati</taxon>
        <taxon>Pseudomonadota</taxon>
        <taxon>Gammaproteobacteria</taxon>
        <taxon>sulfur-oxidizing symbionts</taxon>
    </lineage>
</organism>
<dbReference type="RefSeq" id="WP_078484335.1">
    <property type="nucleotide sequence ID" value="NZ_MPRL01000055.1"/>
</dbReference>
<protein>
    <submittedName>
        <fullName evidence="1">Uncharacterized protein</fullName>
    </submittedName>
</protein>